<dbReference type="EMBL" id="CP021781">
    <property type="protein sequence ID" value="AXA34070.1"/>
    <property type="molecule type" value="Genomic_DNA"/>
</dbReference>
<dbReference type="KEGG" id="fad:CDH04_06450"/>
<dbReference type="Proteomes" id="UP000251120">
    <property type="component" value="Chromosome"/>
</dbReference>
<dbReference type="SUPFAM" id="SSF51695">
    <property type="entry name" value="PLC-like phosphodiesterases"/>
    <property type="match status" value="1"/>
</dbReference>
<dbReference type="PANTHER" id="PTHR46211">
    <property type="entry name" value="GLYCEROPHOSPHORYL DIESTER PHOSPHODIESTERASE"/>
    <property type="match status" value="1"/>
</dbReference>
<organism evidence="2 4">
    <name type="scientific">Francisella adeliensis</name>
    <dbReference type="NCBI Taxonomy" id="2007306"/>
    <lineage>
        <taxon>Bacteria</taxon>
        <taxon>Pseudomonadati</taxon>
        <taxon>Pseudomonadota</taxon>
        <taxon>Gammaproteobacteria</taxon>
        <taxon>Thiotrichales</taxon>
        <taxon>Francisellaceae</taxon>
        <taxon>Francisella</taxon>
    </lineage>
</organism>
<dbReference type="GO" id="GO:0008081">
    <property type="term" value="F:phosphoric diester hydrolase activity"/>
    <property type="evidence" value="ECO:0007669"/>
    <property type="project" value="InterPro"/>
</dbReference>
<feature type="domain" description="GP-PDE" evidence="1">
    <location>
        <begin position="4"/>
        <end position="251"/>
    </location>
</feature>
<keyword evidence="5" id="KW-1185">Reference proteome</keyword>
<sequence>MNIDRFISHRGANTEYVENTIQSFQIAKDFGFKWFEIDVQMSLDGELFLFHDNDLKRLAGLDLKPTDLTIAQLKEIDVFHTASDTTDKIPTLKEYLDWAQQQGVYTNIELKISKKANIKYAENLVVAVINLLNEYEGINESIFISSFNKTAMKELKRYKKYKKGKLFEMISWPKDFDYLDTELYKRYKENNYLAIIINYDCLNRKRVQYLKNKFGKVFVFSVYTDYEVKKLLDWGVDAMFVDKKEQLKITL</sequence>
<gene>
    <name evidence="2" type="ORF">CDH04_06450</name>
    <name evidence="3" type="ORF">FZC43_06450</name>
</gene>
<dbReference type="Gene3D" id="3.20.20.190">
    <property type="entry name" value="Phosphatidylinositol (PI) phosphodiesterase"/>
    <property type="match status" value="1"/>
</dbReference>
<accession>A0A2Z4XZ70</accession>
<proteinExistence type="predicted"/>
<evidence type="ECO:0000313" key="4">
    <source>
        <dbReference type="Proteomes" id="UP000251120"/>
    </source>
</evidence>
<dbReference type="OrthoDB" id="9795622at2"/>
<dbReference type="RefSeq" id="WP_112870246.1">
    <property type="nucleotide sequence ID" value="NZ_CP021781.1"/>
</dbReference>
<name>A0A2Z4XZ70_9GAMM</name>
<evidence type="ECO:0000313" key="5">
    <source>
        <dbReference type="Proteomes" id="UP000681131"/>
    </source>
</evidence>
<evidence type="ECO:0000313" key="3">
    <source>
        <dbReference type="EMBL" id="QIW12310.1"/>
    </source>
</evidence>
<dbReference type="PANTHER" id="PTHR46211:SF1">
    <property type="entry name" value="GLYCEROPHOSPHODIESTER PHOSPHODIESTERASE, CYTOPLASMIC"/>
    <property type="match status" value="1"/>
</dbReference>
<protein>
    <submittedName>
        <fullName evidence="2">Glycerophosphoryl diester phosphodiesterase</fullName>
    </submittedName>
</protein>
<dbReference type="AlphaFoldDB" id="A0A2Z4XZ70"/>
<reference evidence="3 5" key="2">
    <citation type="submission" date="2019-08" db="EMBL/GenBank/DDBJ databases">
        <title>Complete genome sequences of Francisella adeliensis (FSC1325 and FSC1326).</title>
        <authorList>
            <person name="Ohrman C."/>
            <person name="Uneklint I."/>
            <person name="Vallesi A."/>
            <person name="Karlsson L."/>
            <person name="Sjodin A."/>
        </authorList>
    </citation>
    <scope>NUCLEOTIDE SEQUENCE [LARGE SCALE GENOMIC DNA]</scope>
    <source>
        <strain evidence="3 5">FSC1325</strain>
    </source>
</reference>
<reference evidence="2 4" key="1">
    <citation type="submission" date="2017-06" db="EMBL/GenBank/DDBJ databases">
        <title>Complete genome of Francisella adeliensis.</title>
        <authorList>
            <person name="Vallesi A."/>
            <person name="Sjodin A."/>
        </authorList>
    </citation>
    <scope>NUCLEOTIDE SEQUENCE [LARGE SCALE GENOMIC DNA]</scope>
    <source>
        <strain evidence="2 4">FDC440</strain>
    </source>
</reference>
<dbReference type="InterPro" id="IPR017946">
    <property type="entry name" value="PLC-like_Pdiesterase_TIM-brl"/>
</dbReference>
<dbReference type="PROSITE" id="PS51704">
    <property type="entry name" value="GP_PDE"/>
    <property type="match status" value="1"/>
</dbReference>
<dbReference type="GO" id="GO:0006629">
    <property type="term" value="P:lipid metabolic process"/>
    <property type="evidence" value="ECO:0007669"/>
    <property type="project" value="InterPro"/>
</dbReference>
<dbReference type="InterPro" id="IPR030395">
    <property type="entry name" value="GP_PDE_dom"/>
</dbReference>
<evidence type="ECO:0000259" key="1">
    <source>
        <dbReference type="PROSITE" id="PS51704"/>
    </source>
</evidence>
<dbReference type="EMBL" id="CP043424">
    <property type="protein sequence ID" value="QIW12310.1"/>
    <property type="molecule type" value="Genomic_DNA"/>
</dbReference>
<dbReference type="Pfam" id="PF03009">
    <property type="entry name" value="GDPD"/>
    <property type="match status" value="1"/>
</dbReference>
<dbReference type="Proteomes" id="UP000681131">
    <property type="component" value="Chromosome"/>
</dbReference>
<evidence type="ECO:0000313" key="2">
    <source>
        <dbReference type="EMBL" id="AXA34070.1"/>
    </source>
</evidence>